<organism evidence="2 3">
    <name type="scientific">Orbilia oligospora</name>
    <name type="common">Nematode-trapping fungus</name>
    <name type="synonym">Arthrobotrys oligospora</name>
    <dbReference type="NCBI Taxonomy" id="2813651"/>
    <lineage>
        <taxon>Eukaryota</taxon>
        <taxon>Fungi</taxon>
        <taxon>Dikarya</taxon>
        <taxon>Ascomycota</taxon>
        <taxon>Pezizomycotina</taxon>
        <taxon>Orbiliomycetes</taxon>
        <taxon>Orbiliales</taxon>
        <taxon>Orbiliaceae</taxon>
        <taxon>Orbilia</taxon>
    </lineage>
</organism>
<reference evidence="2 3" key="1">
    <citation type="submission" date="2019-03" db="EMBL/GenBank/DDBJ databases">
        <title>Nematode-trapping fungi genome.</title>
        <authorList>
            <person name="Vidal-Diez De Ulzurrun G."/>
        </authorList>
    </citation>
    <scope>NUCLEOTIDE SEQUENCE [LARGE SCALE GENOMIC DNA]</scope>
    <source>
        <strain evidence="2 3">TWF154</strain>
    </source>
</reference>
<name>A0A8H2E5Y4_ORBOL</name>
<evidence type="ECO:0000256" key="1">
    <source>
        <dbReference type="SAM" id="MobiDB-lite"/>
    </source>
</evidence>
<comment type="caution">
    <text evidence="2">The sequence shown here is derived from an EMBL/GenBank/DDBJ whole genome shotgun (WGS) entry which is preliminary data.</text>
</comment>
<dbReference type="EMBL" id="SOZJ01000002">
    <property type="protein sequence ID" value="TGJ71498.1"/>
    <property type="molecule type" value="Genomic_DNA"/>
</dbReference>
<gene>
    <name evidence="2" type="ORF">EYR41_003460</name>
</gene>
<sequence>MTFSVTSKHHSVDLFESKTQTRKAKVGGFSSYQTVTPPSRPGVTVTVITTHSIGASFTSLVDTMPAGPRKSSALVPFNHRRKRDIGYAREGIGAPHSPRKSSLSPEKGSVGHIAEAMA</sequence>
<accession>A0A8H2E5Y4</accession>
<feature type="region of interest" description="Disordered" evidence="1">
    <location>
        <begin position="88"/>
        <end position="118"/>
    </location>
</feature>
<proteinExistence type="predicted"/>
<dbReference type="AlphaFoldDB" id="A0A8H2E5Y4"/>
<evidence type="ECO:0000313" key="2">
    <source>
        <dbReference type="EMBL" id="TGJ71498.1"/>
    </source>
</evidence>
<evidence type="ECO:0000313" key="3">
    <source>
        <dbReference type="Proteomes" id="UP000297595"/>
    </source>
</evidence>
<dbReference type="Proteomes" id="UP000297595">
    <property type="component" value="Unassembled WGS sequence"/>
</dbReference>
<protein>
    <submittedName>
        <fullName evidence="2">Uncharacterized protein</fullName>
    </submittedName>
</protein>